<feature type="compositionally biased region" description="Polar residues" evidence="12">
    <location>
        <begin position="24"/>
        <end position="35"/>
    </location>
</feature>
<evidence type="ECO:0000313" key="13">
    <source>
        <dbReference type="EMBL" id="RMZ94020.1"/>
    </source>
</evidence>
<dbReference type="GO" id="GO:0006611">
    <property type="term" value="P:protein export from nucleus"/>
    <property type="evidence" value="ECO:0007669"/>
    <property type="project" value="TreeGrafter"/>
</dbReference>
<dbReference type="GO" id="GO:0005814">
    <property type="term" value="C:centriole"/>
    <property type="evidence" value="ECO:0007669"/>
    <property type="project" value="TreeGrafter"/>
</dbReference>
<keyword evidence="14" id="KW-1185">Reference proteome</keyword>
<evidence type="ECO:0000256" key="7">
    <source>
        <dbReference type="ARBA" id="ARBA00022782"/>
    </source>
</evidence>
<dbReference type="PANTHER" id="PTHR46822:SF1">
    <property type="entry name" value="COILED-COIL ALPHA-HELICAL ROD PROTEIN 1"/>
    <property type="match status" value="1"/>
</dbReference>
<feature type="coiled-coil region" evidence="11">
    <location>
        <begin position="44"/>
        <end position="276"/>
    </location>
</feature>
<dbReference type="GO" id="GO:0030154">
    <property type="term" value="P:cell differentiation"/>
    <property type="evidence" value="ECO:0007669"/>
    <property type="project" value="UniProtKB-KW"/>
</dbReference>
<dbReference type="EMBL" id="REGN01013363">
    <property type="protein sequence ID" value="RMZ94020.1"/>
    <property type="molecule type" value="Genomic_DNA"/>
</dbReference>
<comment type="subcellular location">
    <subcellularLocation>
        <location evidence="3">Cytoplasm</location>
    </subcellularLocation>
    <subcellularLocation>
        <location evidence="2">Nucleus</location>
    </subcellularLocation>
</comment>
<evidence type="ECO:0000256" key="5">
    <source>
        <dbReference type="ARBA" id="ARBA00022473"/>
    </source>
</evidence>
<feature type="non-terminal residue" evidence="13">
    <location>
        <position position="720"/>
    </location>
</feature>
<feature type="region of interest" description="Disordered" evidence="12">
    <location>
        <begin position="699"/>
        <end position="720"/>
    </location>
</feature>
<reference evidence="13 14" key="1">
    <citation type="journal article" date="2018" name="Sci. Rep.">
        <title>Genomic signatures of local adaptation to the degree of environmental predictability in rotifers.</title>
        <authorList>
            <person name="Franch-Gras L."/>
            <person name="Hahn C."/>
            <person name="Garcia-Roger E.M."/>
            <person name="Carmona M.J."/>
            <person name="Serra M."/>
            <person name="Gomez A."/>
        </authorList>
    </citation>
    <scope>NUCLEOTIDE SEQUENCE [LARGE SCALE GENOMIC DNA]</scope>
    <source>
        <strain evidence="13">HYR1</strain>
    </source>
</reference>
<evidence type="ECO:0000256" key="9">
    <source>
        <dbReference type="ARBA" id="ARBA00023242"/>
    </source>
</evidence>
<keyword evidence="8 11" id="KW-0175">Coiled coil</keyword>
<evidence type="ECO:0000256" key="2">
    <source>
        <dbReference type="ARBA" id="ARBA00004123"/>
    </source>
</evidence>
<evidence type="ECO:0000313" key="14">
    <source>
        <dbReference type="Proteomes" id="UP000276133"/>
    </source>
</evidence>
<feature type="region of interest" description="Disordered" evidence="12">
    <location>
        <begin position="15"/>
        <end position="35"/>
    </location>
</feature>
<proteinExistence type="predicted"/>
<dbReference type="GO" id="GO:0005737">
    <property type="term" value="C:cytoplasm"/>
    <property type="evidence" value="ECO:0007669"/>
    <property type="project" value="UniProtKB-SubCell"/>
</dbReference>
<evidence type="ECO:0000256" key="6">
    <source>
        <dbReference type="ARBA" id="ARBA00022490"/>
    </source>
</evidence>
<dbReference type="OrthoDB" id="193258at2759"/>
<dbReference type="GO" id="GO:0005634">
    <property type="term" value="C:nucleus"/>
    <property type="evidence" value="ECO:0007669"/>
    <property type="project" value="UniProtKB-SubCell"/>
</dbReference>
<feature type="coiled-coil region" evidence="11">
    <location>
        <begin position="500"/>
        <end position="670"/>
    </location>
</feature>
<comment type="function">
    <text evidence="1">May be a regulator of keratinocyte proliferation or differentiation.</text>
</comment>
<keyword evidence="9" id="KW-0539">Nucleus</keyword>
<evidence type="ECO:0000256" key="12">
    <source>
        <dbReference type="SAM" id="MobiDB-lite"/>
    </source>
</evidence>
<dbReference type="AlphaFoldDB" id="A0A3M7P5D0"/>
<evidence type="ECO:0000256" key="10">
    <source>
        <dbReference type="ARBA" id="ARBA00031932"/>
    </source>
</evidence>
<accession>A0A3M7P5D0</accession>
<dbReference type="Pfam" id="PF07111">
    <property type="entry name" value="HCR"/>
    <property type="match status" value="1"/>
</dbReference>
<name>A0A3M7P5D0_BRAPC</name>
<protein>
    <recommendedName>
        <fullName evidence="4">Coiled-coil alpha-helical rod protein 1</fullName>
    </recommendedName>
    <alternativeName>
        <fullName evidence="10">Alpha-helical coiled-coil rod protein</fullName>
    </alternativeName>
</protein>
<feature type="coiled-coil region" evidence="11">
    <location>
        <begin position="352"/>
        <end position="389"/>
    </location>
</feature>
<evidence type="ECO:0000256" key="8">
    <source>
        <dbReference type="ARBA" id="ARBA00023054"/>
    </source>
</evidence>
<dbReference type="PANTHER" id="PTHR46822">
    <property type="entry name" value="COILED-COIL ALPHA-HELICAL ROD PROTEIN 1"/>
    <property type="match status" value="1"/>
</dbReference>
<gene>
    <name evidence="13" type="ORF">BpHYR1_027394</name>
</gene>
<evidence type="ECO:0000256" key="11">
    <source>
        <dbReference type="SAM" id="Coils"/>
    </source>
</evidence>
<keyword evidence="7" id="KW-0221">Differentiation</keyword>
<evidence type="ECO:0000256" key="3">
    <source>
        <dbReference type="ARBA" id="ARBA00004496"/>
    </source>
</evidence>
<organism evidence="13 14">
    <name type="scientific">Brachionus plicatilis</name>
    <name type="common">Marine rotifer</name>
    <name type="synonym">Brachionus muelleri</name>
    <dbReference type="NCBI Taxonomy" id="10195"/>
    <lineage>
        <taxon>Eukaryota</taxon>
        <taxon>Metazoa</taxon>
        <taxon>Spiralia</taxon>
        <taxon>Gnathifera</taxon>
        <taxon>Rotifera</taxon>
        <taxon>Eurotatoria</taxon>
        <taxon>Monogononta</taxon>
        <taxon>Pseudotrocha</taxon>
        <taxon>Ploima</taxon>
        <taxon>Brachionidae</taxon>
        <taxon>Brachionus</taxon>
    </lineage>
</organism>
<keyword evidence="5" id="KW-0217">Developmental protein</keyword>
<dbReference type="Proteomes" id="UP000276133">
    <property type="component" value="Unassembled WGS sequence"/>
</dbReference>
<sequence>MNNWDHYQSTPKLLPPTVFEKTGDSSLPSQSSLNDDFYPTDSQILQFTSELDKLKDEIKKLHSENEALRHRNKDFIEQAQLYTEVSEHRKISITALEDLIHKQTKEIQNLKSELNCEKENSLIRNNSLESKYNQQIAMLTEQLAEANKQLTTEQKDSEQKIQVLKSENKSITDSFRNEIATLRSNYDSLKSESDRLLSVKDSEIEKLSLNNQKISLELDNLKNYVQNSMPTIETVKEMTDERQLYENEIFKLKSKIESLKNDNSSLQIRLKSVNEILTLQENQLESGSTNVEKRRIGLLNKWRCKVYELLIQLKSQEINFKQEKSFDQKEIESYRQQLGDQSIKTKILENIIEDKKAEISVLNSDVTSLNEQVSILKDQNENLESKQKQDLQSSMELKNFVDEIIKNYQLIEESFRTANKKLNHLDQRVEFAKNRLGVIKALYTSKPENVRGNILDMTVTLSTIQGSMEPQHMQQVDDLEDKNFVMSELKRVTDERDLLATKLQQDMLAMNDKLVKMKEEYELIIETLNNELKELRLSNDEKQDKIDLVGRQLEEKDNLYDDISRKYDELSSKFGLLKTELSEENEKCLRERESQFMEKLAKMDEKIKEARREQAKAVVQMRQMERSTNREKERIENLWKSSENYYKEHVKNLQDKLISIEKEKNILMNSLRQQGTIFPEEDKVNDYAEEITSFWMESGQHIEEDDEVSKTSEQDEQCDN</sequence>
<dbReference type="STRING" id="10195.A0A3M7P5D0"/>
<comment type="caution">
    <text evidence="13">The sequence shown here is derived from an EMBL/GenBank/DDBJ whole genome shotgun (WGS) entry which is preliminary data.</text>
</comment>
<keyword evidence="6" id="KW-0963">Cytoplasm</keyword>
<evidence type="ECO:0000256" key="1">
    <source>
        <dbReference type="ARBA" id="ARBA00003936"/>
    </source>
</evidence>
<dbReference type="InterPro" id="IPR009800">
    <property type="entry name" value="HCR"/>
</dbReference>
<evidence type="ECO:0000256" key="4">
    <source>
        <dbReference type="ARBA" id="ARBA00016468"/>
    </source>
</evidence>